<dbReference type="AlphaFoldDB" id="A0A4R3JSM5"/>
<name>A0A4R3JSM5_9FIRM</name>
<proteinExistence type="predicted"/>
<sequence>MKKKRILFGLIAIGISLYMSGCMELMPKEKQTFRTRGKGVYQGFDHVPEDYTAEQAKRDGCVVYRDTKLVDGGEYWEQFLRSAESKEPAKVRIMYQFGREKEWFLEDLFYDGKNFRVILSKDHEVHDYEYKYLLDLEGRMDQAVKPVRYVVLTNDKDLSFQNVWDSEHAKTEEEKLNYKRIIYEIP</sequence>
<accession>A0A4R3JSM5</accession>
<evidence type="ECO:0000313" key="3">
    <source>
        <dbReference type="Proteomes" id="UP000294613"/>
    </source>
</evidence>
<evidence type="ECO:0000313" key="1">
    <source>
        <dbReference type="EMBL" id="GBU04214.1"/>
    </source>
</evidence>
<comment type="caution">
    <text evidence="2">The sequence shown here is derived from an EMBL/GenBank/DDBJ whole genome shotgun (WGS) entry which is preliminary data.</text>
</comment>
<dbReference type="Proteomes" id="UP000294613">
    <property type="component" value="Unassembled WGS sequence"/>
</dbReference>
<reference evidence="1 4" key="1">
    <citation type="journal article" date="2018" name="Int. J. Syst. Evol. Microbiol.">
        <title>Draft Genome Sequence of Faecalimonas umbilicata JCM 30896T, an Acetate-Producing Bacterium Isolated from Human Feces.</title>
        <authorList>
            <person name="Sakamoto M."/>
            <person name="Ikeyama N."/>
            <person name="Yuki M."/>
            <person name="Ohkuma M."/>
        </authorList>
    </citation>
    <scope>NUCLEOTIDE SEQUENCE [LARGE SCALE GENOMIC DNA]</scope>
    <source>
        <strain evidence="1 4">EGH7</strain>
    </source>
</reference>
<reference evidence="2 3" key="2">
    <citation type="submission" date="2019-03" db="EMBL/GenBank/DDBJ databases">
        <title>Genomic Encyclopedia of Type Strains, Phase IV (KMG-IV): sequencing the most valuable type-strain genomes for metagenomic binning, comparative biology and taxonomic classification.</title>
        <authorList>
            <person name="Goeker M."/>
        </authorList>
    </citation>
    <scope>NUCLEOTIDE SEQUENCE [LARGE SCALE GENOMIC DNA]</scope>
    <source>
        <strain evidence="2 3">DSM 103426</strain>
    </source>
</reference>
<evidence type="ECO:0000313" key="4">
    <source>
        <dbReference type="Proteomes" id="UP000702954"/>
    </source>
</evidence>
<gene>
    <name evidence="2" type="ORF">EDD74_1018</name>
    <name evidence="1" type="ORF">FAEUMB_07550</name>
</gene>
<dbReference type="EMBL" id="SLZV01000001">
    <property type="protein sequence ID" value="TCS70161.1"/>
    <property type="molecule type" value="Genomic_DNA"/>
</dbReference>
<keyword evidence="4" id="KW-1185">Reference proteome</keyword>
<protein>
    <submittedName>
        <fullName evidence="2">Uncharacterized protein</fullName>
    </submittedName>
</protein>
<dbReference type="Proteomes" id="UP000702954">
    <property type="component" value="Unassembled WGS sequence"/>
</dbReference>
<evidence type="ECO:0000313" key="2">
    <source>
        <dbReference type="EMBL" id="TCS70161.1"/>
    </source>
</evidence>
<organism evidence="2 3">
    <name type="scientific">Faecalimonas umbilicata</name>
    <dbReference type="NCBI Taxonomy" id="1912855"/>
    <lineage>
        <taxon>Bacteria</taxon>
        <taxon>Bacillati</taxon>
        <taxon>Bacillota</taxon>
        <taxon>Clostridia</taxon>
        <taxon>Lachnospirales</taxon>
        <taxon>Lachnospiraceae</taxon>
        <taxon>Faecalimonas</taxon>
    </lineage>
</organism>
<dbReference type="EMBL" id="BHEO01000002">
    <property type="protein sequence ID" value="GBU04214.1"/>
    <property type="molecule type" value="Genomic_DNA"/>
</dbReference>
<dbReference type="RefSeq" id="WP_009263563.1">
    <property type="nucleotide sequence ID" value="NZ_BHEO01000002.1"/>
</dbReference>